<keyword evidence="2" id="KW-1185">Reference proteome</keyword>
<comment type="caution">
    <text evidence="1">The sequence shown here is derived from an EMBL/GenBank/DDBJ whole genome shotgun (WGS) entry which is preliminary data.</text>
</comment>
<proteinExistence type="predicted"/>
<evidence type="ECO:0000313" key="1">
    <source>
        <dbReference type="EMBL" id="VXD14903.1"/>
    </source>
</evidence>
<reference evidence="1" key="1">
    <citation type="submission" date="2019-10" db="EMBL/GenBank/DDBJ databases">
        <authorList>
            <consortium name="Genoscope - CEA"/>
            <person name="William W."/>
        </authorList>
    </citation>
    <scope>NUCLEOTIDE SEQUENCE [LARGE SCALE GENOMIC DNA]</scope>
    <source>
        <strain evidence="1">BBR_PRJEB10992</strain>
    </source>
</reference>
<dbReference type="EMBL" id="CZCU02000106">
    <property type="protein sequence ID" value="VXD14903.1"/>
    <property type="molecule type" value="Genomic_DNA"/>
</dbReference>
<accession>A0A7Z9BM87</accession>
<gene>
    <name evidence="1" type="ORF">PL8927_330031</name>
</gene>
<dbReference type="RefSeq" id="WP_083619006.1">
    <property type="nucleotide sequence ID" value="NZ_LR734850.1"/>
</dbReference>
<name>A0A7Z9BM87_9CYAN</name>
<protein>
    <submittedName>
        <fullName evidence="1">Uncharacterized protein</fullName>
    </submittedName>
</protein>
<dbReference type="AlphaFoldDB" id="A0A7Z9BM87"/>
<sequence length="244" mass="28194">MTTTIISRHFNEIETGSQNPKKLKSLKDSHCSFKLNSDHPLKKSNFRNYHSEKFLHPQKSIFNKNLPKISSEDNPNLLIREYFITQPSLRPKLRKFTAKYINSIETVLEILKWSRKKGVQEAYDSAIDLLSECGSILIKLANSEAIEKSNQNHDHIAIQEEWEVLIKGIACACNISAEERFNTITKLILKQKSRLVKASIIDALLIMQDEIKPDAIKKHLAYFLSDNEADEYIRDYAQEAYQEI</sequence>
<evidence type="ECO:0000313" key="2">
    <source>
        <dbReference type="Proteomes" id="UP000184550"/>
    </source>
</evidence>
<organism evidence="1 2">
    <name type="scientific">Planktothrix serta PCC 8927</name>
    <dbReference type="NCBI Taxonomy" id="671068"/>
    <lineage>
        <taxon>Bacteria</taxon>
        <taxon>Bacillati</taxon>
        <taxon>Cyanobacteriota</taxon>
        <taxon>Cyanophyceae</taxon>
        <taxon>Oscillatoriophycideae</taxon>
        <taxon>Oscillatoriales</taxon>
        <taxon>Microcoleaceae</taxon>
        <taxon>Planktothrix</taxon>
    </lineage>
</organism>
<dbReference type="OrthoDB" id="583794at2"/>
<dbReference type="Proteomes" id="UP000184550">
    <property type="component" value="Unassembled WGS sequence"/>
</dbReference>